<dbReference type="AlphaFoldDB" id="A0A9Q0GL60"/>
<accession>A0A9Q0GL60</accession>
<name>A0A9Q0GL60_9MAGN</name>
<evidence type="ECO:0000313" key="1">
    <source>
        <dbReference type="EMBL" id="KAJ4942667.1"/>
    </source>
</evidence>
<dbReference type="EMBL" id="JAMYWD010001523">
    <property type="protein sequence ID" value="KAJ4942667.1"/>
    <property type="molecule type" value="Genomic_DNA"/>
</dbReference>
<keyword evidence="2" id="KW-1185">Reference proteome</keyword>
<dbReference type="Proteomes" id="UP001141806">
    <property type="component" value="Unassembled WGS sequence"/>
</dbReference>
<organism evidence="1 2">
    <name type="scientific">Protea cynaroides</name>
    <dbReference type="NCBI Taxonomy" id="273540"/>
    <lineage>
        <taxon>Eukaryota</taxon>
        <taxon>Viridiplantae</taxon>
        <taxon>Streptophyta</taxon>
        <taxon>Embryophyta</taxon>
        <taxon>Tracheophyta</taxon>
        <taxon>Spermatophyta</taxon>
        <taxon>Magnoliopsida</taxon>
        <taxon>Proteales</taxon>
        <taxon>Proteaceae</taxon>
        <taxon>Protea</taxon>
    </lineage>
</organism>
<proteinExistence type="predicted"/>
<protein>
    <submittedName>
        <fullName evidence="1">Uncharacterized protein</fullName>
    </submittedName>
</protein>
<reference evidence="1" key="1">
    <citation type="journal article" date="2023" name="Plant J.">
        <title>The genome of the king protea, Protea cynaroides.</title>
        <authorList>
            <person name="Chang J."/>
            <person name="Duong T.A."/>
            <person name="Schoeman C."/>
            <person name="Ma X."/>
            <person name="Roodt D."/>
            <person name="Barker N."/>
            <person name="Li Z."/>
            <person name="Van de Peer Y."/>
            <person name="Mizrachi E."/>
        </authorList>
    </citation>
    <scope>NUCLEOTIDE SEQUENCE</scope>
    <source>
        <tissue evidence="1">Young leaves</tissue>
    </source>
</reference>
<comment type="caution">
    <text evidence="1">The sequence shown here is derived from an EMBL/GenBank/DDBJ whole genome shotgun (WGS) entry which is preliminary data.</text>
</comment>
<gene>
    <name evidence="1" type="ORF">NE237_014288</name>
</gene>
<evidence type="ECO:0000313" key="2">
    <source>
        <dbReference type="Proteomes" id="UP001141806"/>
    </source>
</evidence>
<sequence>MKKRITLTPPATSLSNQHENSLFWHSFPLLCVNSLPSAPLALRGVAVTFSTARMRGPRNVVLVSIYNKKVESDRRKANKLGTPKWEEGCCLWMIYTAVRTASAHPCSTCTR</sequence>